<keyword evidence="1" id="KW-0472">Membrane</keyword>
<evidence type="ECO:0000256" key="1">
    <source>
        <dbReference type="SAM" id="Phobius"/>
    </source>
</evidence>
<sequence>MHFYLLLKHGRCNQIVKENIKKKEMNLWKNVVAITILIYFLFLLQREGFQTKIPFKLQQYLLFKMDCHLLKKTKKGGKQEK</sequence>
<dbReference type="Proteomes" id="UP000023152">
    <property type="component" value="Unassembled WGS sequence"/>
</dbReference>
<comment type="caution">
    <text evidence="2">The sequence shown here is derived from an EMBL/GenBank/DDBJ whole genome shotgun (WGS) entry which is preliminary data.</text>
</comment>
<gene>
    <name evidence="2" type="ORF">RFI_34320</name>
</gene>
<keyword evidence="1" id="KW-0812">Transmembrane</keyword>
<dbReference type="EMBL" id="ASPP01034179">
    <property type="protein sequence ID" value="ETO03090.1"/>
    <property type="molecule type" value="Genomic_DNA"/>
</dbReference>
<accession>X6LQR8</accession>
<dbReference type="AlphaFoldDB" id="X6LQR8"/>
<organism evidence="2 3">
    <name type="scientific">Reticulomyxa filosa</name>
    <dbReference type="NCBI Taxonomy" id="46433"/>
    <lineage>
        <taxon>Eukaryota</taxon>
        <taxon>Sar</taxon>
        <taxon>Rhizaria</taxon>
        <taxon>Retaria</taxon>
        <taxon>Foraminifera</taxon>
        <taxon>Monothalamids</taxon>
        <taxon>Reticulomyxidae</taxon>
        <taxon>Reticulomyxa</taxon>
    </lineage>
</organism>
<evidence type="ECO:0000313" key="2">
    <source>
        <dbReference type="EMBL" id="ETO03090.1"/>
    </source>
</evidence>
<protein>
    <submittedName>
        <fullName evidence="2">Uncharacterized protein</fullName>
    </submittedName>
</protein>
<name>X6LQR8_RETFI</name>
<feature type="transmembrane region" description="Helical" evidence="1">
    <location>
        <begin position="27"/>
        <end position="44"/>
    </location>
</feature>
<keyword evidence="1" id="KW-1133">Transmembrane helix</keyword>
<keyword evidence="3" id="KW-1185">Reference proteome</keyword>
<evidence type="ECO:0000313" key="3">
    <source>
        <dbReference type="Proteomes" id="UP000023152"/>
    </source>
</evidence>
<reference evidence="2 3" key="1">
    <citation type="journal article" date="2013" name="Curr. Biol.">
        <title>The Genome of the Foraminiferan Reticulomyxa filosa.</title>
        <authorList>
            <person name="Glockner G."/>
            <person name="Hulsmann N."/>
            <person name="Schleicher M."/>
            <person name="Noegel A.A."/>
            <person name="Eichinger L."/>
            <person name="Gallinger C."/>
            <person name="Pawlowski J."/>
            <person name="Sierra R."/>
            <person name="Euteneuer U."/>
            <person name="Pillet L."/>
            <person name="Moustafa A."/>
            <person name="Platzer M."/>
            <person name="Groth M."/>
            <person name="Szafranski K."/>
            <person name="Schliwa M."/>
        </authorList>
    </citation>
    <scope>NUCLEOTIDE SEQUENCE [LARGE SCALE GENOMIC DNA]</scope>
</reference>
<proteinExistence type="predicted"/>